<dbReference type="PANTHER" id="PTHR43737:SF1">
    <property type="entry name" value="DUF1501 DOMAIN-CONTAINING PROTEIN"/>
    <property type="match status" value="1"/>
</dbReference>
<reference evidence="1 2" key="1">
    <citation type="submission" date="2024-08" db="EMBL/GenBank/DDBJ databases">
        <authorList>
            <person name="Lu H."/>
        </authorList>
    </citation>
    <scope>NUCLEOTIDE SEQUENCE [LARGE SCALE GENOMIC DNA]</scope>
    <source>
        <strain evidence="1 2">BYS180W</strain>
    </source>
</reference>
<accession>A0ABW7FQS3</accession>
<gene>
    <name evidence="1" type="ORF">ACG0Z6_00250</name>
</gene>
<comment type="caution">
    <text evidence="1">The sequence shown here is derived from an EMBL/GenBank/DDBJ whole genome shotgun (WGS) entry which is preliminary data.</text>
</comment>
<evidence type="ECO:0000313" key="1">
    <source>
        <dbReference type="EMBL" id="MFG6446663.1"/>
    </source>
</evidence>
<proteinExistence type="predicted"/>
<dbReference type="InterPro" id="IPR014917">
    <property type="entry name" value="DUF1800"/>
</dbReference>
<dbReference type="EMBL" id="JBIGHZ010000001">
    <property type="protein sequence ID" value="MFG6446663.1"/>
    <property type="molecule type" value="Genomic_DNA"/>
</dbReference>
<sequence>MKCKVSTGTKVGKLAAIGFASALVACGGGGSQVQEGESASRSQAQGLRATGLIVGKNDRPATRAEAHRFLMQATFGPTEDDINAVMNLGYREWIQSQWTAPVSSHLANFDAADAYVKSKNPTEGAYVQDVSSSFYKVALTGKDQLRQRTAYALSQIFVVSTQNDGIKFYPRTAAAYYDVLAKHVTLQYRGLLEQVTLSPAMGLYLSSMQSLKEDATTGRIPDENYAREIMQLFSIGLHKLNPDGTLQLSNGQPIPTYGPDDISGLAKVFTGWSWGGSDTQTGRFWGWCPEFCSAERLVQPMRGYPSFHSSEEKRFLGAVVPRQMVPNPHASLKVALDTLAAHPNVAPFISRQLIQRMVKSNPSPAYVARVAQAFGPSGDIKAAVTAVLLDAEARDMTQAAAADAGKVQEPVLRLTQLLRSQGASSDSGMWLVGMTDDPASELGQSPLSSPSVFNFFRPGYVPTSGEAAARGMTVPELQTVHETTVAGYTQYMLDGLSHGIGMYGRHWDAPRRDIQFNISAEMALAHQPAALVKRVTTRLLGGRSNPALESEIQAAVRSVHLDALRADGSNAQQVNEQKRNRALLTLFLTTVSPEYTVLK</sequence>
<name>A0ABW7FQS3_9BURK</name>
<protein>
    <submittedName>
        <fullName evidence="1">DUF1800 family protein</fullName>
    </submittedName>
</protein>
<dbReference type="PANTHER" id="PTHR43737">
    <property type="entry name" value="BLL7424 PROTEIN"/>
    <property type="match status" value="1"/>
</dbReference>
<evidence type="ECO:0000313" key="2">
    <source>
        <dbReference type="Proteomes" id="UP001606099"/>
    </source>
</evidence>
<organism evidence="1 2">
    <name type="scientific">Roseateles rivi</name>
    <dbReference type="NCBI Taxonomy" id="3299028"/>
    <lineage>
        <taxon>Bacteria</taxon>
        <taxon>Pseudomonadati</taxon>
        <taxon>Pseudomonadota</taxon>
        <taxon>Betaproteobacteria</taxon>
        <taxon>Burkholderiales</taxon>
        <taxon>Sphaerotilaceae</taxon>
        <taxon>Roseateles</taxon>
    </lineage>
</organism>
<dbReference type="RefSeq" id="WP_394457717.1">
    <property type="nucleotide sequence ID" value="NZ_JBIGHZ010000001.1"/>
</dbReference>
<dbReference type="Pfam" id="PF08811">
    <property type="entry name" value="DUF1800"/>
    <property type="match status" value="1"/>
</dbReference>
<dbReference type="Proteomes" id="UP001606099">
    <property type="component" value="Unassembled WGS sequence"/>
</dbReference>
<keyword evidence="2" id="KW-1185">Reference proteome</keyword>
<dbReference type="PROSITE" id="PS51257">
    <property type="entry name" value="PROKAR_LIPOPROTEIN"/>
    <property type="match status" value="1"/>
</dbReference>